<dbReference type="CDD" id="cd03036">
    <property type="entry name" value="ArsC_like"/>
    <property type="match status" value="1"/>
</dbReference>
<comment type="similarity">
    <text evidence="1">Belongs to the ArsC family.</text>
</comment>
<evidence type="ECO:0000313" key="3">
    <source>
        <dbReference type="Proteomes" id="UP000029050"/>
    </source>
</evidence>
<dbReference type="NCBIfam" id="TIGR01617">
    <property type="entry name" value="arsC_related"/>
    <property type="match status" value="1"/>
</dbReference>
<dbReference type="Pfam" id="PF03960">
    <property type="entry name" value="ArsC"/>
    <property type="match status" value="1"/>
</dbReference>
<evidence type="ECO:0000256" key="1">
    <source>
        <dbReference type="PROSITE-ProRule" id="PRU01282"/>
    </source>
</evidence>
<dbReference type="STRING" id="218140.BPSY_1891"/>
<accession>A0A087CDY2</accession>
<protein>
    <submittedName>
        <fullName evidence="2">ArsC family protein</fullName>
    </submittedName>
</protein>
<proteinExistence type="inferred from homology"/>
<dbReference type="InterPro" id="IPR006504">
    <property type="entry name" value="Tscrpt_reg_Spx/MgsR"/>
</dbReference>
<reference evidence="2 3" key="1">
    <citation type="submission" date="2014-03" db="EMBL/GenBank/DDBJ databases">
        <title>Genomics of Bifidobacteria.</title>
        <authorList>
            <person name="Ventura M."/>
            <person name="Milani C."/>
            <person name="Lugli G.A."/>
        </authorList>
    </citation>
    <scope>NUCLEOTIDE SEQUENCE [LARGE SCALE GENOMIC DNA]</scope>
    <source>
        <strain evidence="2 3">LMG 21775</strain>
    </source>
</reference>
<dbReference type="PANTHER" id="PTHR30041">
    <property type="entry name" value="ARSENATE REDUCTASE"/>
    <property type="match status" value="1"/>
</dbReference>
<dbReference type="SUPFAM" id="SSF52833">
    <property type="entry name" value="Thioredoxin-like"/>
    <property type="match status" value="1"/>
</dbReference>
<dbReference type="InterPro" id="IPR006660">
    <property type="entry name" value="Arsenate_reductase-like"/>
</dbReference>
<dbReference type="Gene3D" id="3.40.30.10">
    <property type="entry name" value="Glutaredoxin"/>
    <property type="match status" value="1"/>
</dbReference>
<dbReference type="Proteomes" id="UP000029050">
    <property type="component" value="Unassembled WGS sequence"/>
</dbReference>
<evidence type="ECO:0000313" key="2">
    <source>
        <dbReference type="EMBL" id="KFI81482.1"/>
    </source>
</evidence>
<dbReference type="EMBL" id="JGZI01000010">
    <property type="protein sequence ID" value="KFI81482.1"/>
    <property type="molecule type" value="Genomic_DNA"/>
</dbReference>
<dbReference type="AlphaFoldDB" id="A0A087CDY2"/>
<keyword evidence="3" id="KW-1185">Reference proteome</keyword>
<dbReference type="eggNOG" id="COG1393">
    <property type="taxonomic scope" value="Bacteria"/>
</dbReference>
<sequence>MSVEIVSPTPPKQCLTEGMSTIPTNDSSTSDDEALFVCYPKCSTCAKARTWLNEHHVDFHERDIKTDNPNAQELTLWHKLSGLPIRRFFNTSGQSYRSLGMKDRLPSMSLEEAVELLSTDGMLVKRPILIQGRRVLVGFREEAWVEALL</sequence>
<dbReference type="InterPro" id="IPR036249">
    <property type="entry name" value="Thioredoxin-like_sf"/>
</dbReference>
<gene>
    <name evidence="2" type="ORF">BPSY_1891</name>
</gene>
<dbReference type="PROSITE" id="PS51353">
    <property type="entry name" value="ARSC"/>
    <property type="match status" value="1"/>
</dbReference>
<dbReference type="PANTHER" id="PTHR30041:SF8">
    <property type="entry name" value="PROTEIN YFFB"/>
    <property type="match status" value="1"/>
</dbReference>
<organism evidence="2 3">
    <name type="scientific">Bifidobacterium psychraerophilum</name>
    <dbReference type="NCBI Taxonomy" id="218140"/>
    <lineage>
        <taxon>Bacteria</taxon>
        <taxon>Bacillati</taxon>
        <taxon>Actinomycetota</taxon>
        <taxon>Actinomycetes</taxon>
        <taxon>Bifidobacteriales</taxon>
        <taxon>Bifidobacteriaceae</taxon>
        <taxon>Bifidobacterium</taxon>
    </lineage>
</organism>
<comment type="caution">
    <text evidence="2">The sequence shown here is derived from an EMBL/GenBank/DDBJ whole genome shotgun (WGS) entry which is preliminary data.</text>
</comment>
<name>A0A087CDY2_9BIFI</name>